<dbReference type="InterPro" id="IPR036908">
    <property type="entry name" value="RlpA-like_sf"/>
</dbReference>
<proteinExistence type="predicted"/>
<dbReference type="Pfam" id="PF06725">
    <property type="entry name" value="3D"/>
    <property type="match status" value="1"/>
</dbReference>
<dbReference type="PROSITE" id="PS51257">
    <property type="entry name" value="PROKAR_LIPOPROTEIN"/>
    <property type="match status" value="1"/>
</dbReference>
<keyword evidence="4" id="KW-1185">Reference proteome</keyword>
<feature type="domain" description="3D" evidence="2">
    <location>
        <begin position="122"/>
        <end position="181"/>
    </location>
</feature>
<comment type="caution">
    <text evidence="3">The sequence shown here is derived from an EMBL/GenBank/DDBJ whole genome shotgun (WGS) entry which is preliminary data.</text>
</comment>
<dbReference type="Proteomes" id="UP000525298">
    <property type="component" value="Unassembled WGS sequence"/>
</dbReference>
<dbReference type="SUPFAM" id="SSF50685">
    <property type="entry name" value="Barwin-like endoglucanases"/>
    <property type="match status" value="1"/>
</dbReference>
<organism evidence="3 4">
    <name type="scientific">Desulfosalsimonas propionicica</name>
    <dbReference type="NCBI Taxonomy" id="332175"/>
    <lineage>
        <taxon>Bacteria</taxon>
        <taxon>Pseudomonadati</taxon>
        <taxon>Thermodesulfobacteriota</taxon>
        <taxon>Desulfobacteria</taxon>
        <taxon>Desulfobacterales</taxon>
        <taxon>Desulfosalsimonadaceae</taxon>
        <taxon>Desulfosalsimonas</taxon>
    </lineage>
</organism>
<evidence type="ECO:0000313" key="3">
    <source>
        <dbReference type="EMBL" id="MBA2880450.1"/>
    </source>
</evidence>
<accession>A0A7W0C7G1</accession>
<dbReference type="CDD" id="cd22786">
    <property type="entry name" value="DPBB_YuiC-like"/>
    <property type="match status" value="1"/>
</dbReference>
<dbReference type="GO" id="GO:0009254">
    <property type="term" value="P:peptidoglycan turnover"/>
    <property type="evidence" value="ECO:0007669"/>
    <property type="project" value="InterPro"/>
</dbReference>
<dbReference type="Gene3D" id="2.40.40.10">
    <property type="entry name" value="RlpA-like domain"/>
    <property type="match status" value="1"/>
</dbReference>
<dbReference type="GO" id="GO:0004553">
    <property type="term" value="F:hydrolase activity, hydrolyzing O-glycosyl compounds"/>
    <property type="evidence" value="ECO:0007669"/>
    <property type="project" value="InterPro"/>
</dbReference>
<dbReference type="RefSeq" id="WP_232364644.1">
    <property type="nucleotide sequence ID" value="NZ_JACDUS010000002.1"/>
</dbReference>
<evidence type="ECO:0000256" key="1">
    <source>
        <dbReference type="ARBA" id="ARBA00022729"/>
    </source>
</evidence>
<dbReference type="EMBL" id="JACDUS010000002">
    <property type="protein sequence ID" value="MBA2880450.1"/>
    <property type="molecule type" value="Genomic_DNA"/>
</dbReference>
<sequence>MSEKKFQSVYLLVLLMAAIVVMTAGCGSKYRVKTMEVTAYCGCGQCCGWERGSWKCLKLDVWNKYISYGPRAGRPYTGLTASGTKPREPQPGLFSGDSLTHPWMILVRIVFFPWLLLPEDGTIAADTRYYPFGTRMFVPGYGYGVVEDRGSAIKGPRRLDIFYRSHTEALQWGRKKVNVTIYPK</sequence>
<dbReference type="InterPro" id="IPR010611">
    <property type="entry name" value="3D_dom"/>
</dbReference>
<name>A0A7W0C7G1_9BACT</name>
<dbReference type="PANTHER" id="PTHR39160:SF4">
    <property type="entry name" value="RESUSCITATION-PROMOTING FACTOR RPFB"/>
    <property type="match status" value="1"/>
</dbReference>
<reference evidence="3 4" key="1">
    <citation type="submission" date="2020-07" db="EMBL/GenBank/DDBJ databases">
        <title>Genomic Encyclopedia of Type Strains, Phase IV (KMG-IV): sequencing the most valuable type-strain genomes for metagenomic binning, comparative biology and taxonomic classification.</title>
        <authorList>
            <person name="Goeker M."/>
        </authorList>
    </citation>
    <scope>NUCLEOTIDE SEQUENCE [LARGE SCALE GENOMIC DNA]</scope>
    <source>
        <strain evidence="3 4">DSM 17721</strain>
    </source>
</reference>
<dbReference type="AlphaFoldDB" id="A0A7W0C7G1"/>
<dbReference type="InterPro" id="IPR051933">
    <property type="entry name" value="Resuscitation_pf_RpfB"/>
</dbReference>
<evidence type="ECO:0000313" key="4">
    <source>
        <dbReference type="Proteomes" id="UP000525298"/>
    </source>
</evidence>
<keyword evidence="1" id="KW-0732">Signal</keyword>
<dbReference type="GO" id="GO:0019867">
    <property type="term" value="C:outer membrane"/>
    <property type="evidence" value="ECO:0007669"/>
    <property type="project" value="InterPro"/>
</dbReference>
<protein>
    <recommendedName>
        <fullName evidence="2">3D domain-containing protein</fullName>
    </recommendedName>
</protein>
<evidence type="ECO:0000259" key="2">
    <source>
        <dbReference type="Pfam" id="PF06725"/>
    </source>
</evidence>
<dbReference type="PANTHER" id="PTHR39160">
    <property type="entry name" value="CELL WALL-BINDING PROTEIN YOCH"/>
    <property type="match status" value="1"/>
</dbReference>
<gene>
    <name evidence="3" type="ORF">HNR65_000768</name>
</gene>